<dbReference type="InterPro" id="IPR043537">
    <property type="entry name" value="Tiam1/Tiam2/Sif"/>
</dbReference>
<dbReference type="InterPro" id="IPR011993">
    <property type="entry name" value="PH-like_dom_sf"/>
</dbReference>
<dbReference type="GO" id="GO:0005085">
    <property type="term" value="F:guanyl-nucleotide exchange factor activity"/>
    <property type="evidence" value="ECO:0007669"/>
    <property type="project" value="InterPro"/>
</dbReference>
<comment type="caution">
    <text evidence="4">The sequence shown here is derived from an EMBL/GenBank/DDBJ whole genome shotgun (WGS) entry which is preliminary data.</text>
</comment>
<protein>
    <recommendedName>
        <fullName evidence="3">PH domain-containing protein</fullName>
    </recommendedName>
</protein>
<feature type="region of interest" description="Disordered" evidence="2">
    <location>
        <begin position="253"/>
        <end position="276"/>
    </location>
</feature>
<feature type="compositionally biased region" description="Basic and acidic residues" evidence="2">
    <location>
        <begin position="262"/>
        <end position="276"/>
    </location>
</feature>
<dbReference type="Gene3D" id="2.30.29.30">
    <property type="entry name" value="Pleckstrin-homology domain (PH domain)/Phosphotyrosine-binding domain (PTB)"/>
    <property type="match status" value="1"/>
</dbReference>
<feature type="coiled-coil region" evidence="1">
    <location>
        <begin position="183"/>
        <end position="240"/>
    </location>
</feature>
<feature type="compositionally biased region" description="Low complexity" evidence="2">
    <location>
        <begin position="310"/>
        <end position="322"/>
    </location>
</feature>
<dbReference type="Proteomes" id="UP000886998">
    <property type="component" value="Unassembled WGS sequence"/>
</dbReference>
<dbReference type="Gene3D" id="6.10.140.680">
    <property type="match status" value="1"/>
</dbReference>
<dbReference type="SMART" id="SM00233">
    <property type="entry name" value="PH"/>
    <property type="match status" value="1"/>
</dbReference>
<sequence>MTLFSLPQMSDDDRLSLTTAVSDEEEAPADPRSTAHPSSSRSRSGAAAAASFNCTGAVRKAGFLSVKKWLLRKRQQVELARKRGWKGYWVCLKGTTLLFYPCDNRDGRAIDTTPKHLIIVDGAIMQPIPEHPKRDFIFCLSTAFGDAYLFQAPCQVELENWINSIHSACAAAFARHRGKTGTLHLLQEEIFRLEKEIESDSRMKHMAELQLTVVADADSRHSLTDQISQWEENLERLHCEQFRLRCYMSSLQNSELPNPKPSDPRVQGHEEHPEQAGRVHGVFVPRLHLRPQSLSAHQPAFGKGRHQEEAQAAAPFQVQQQQPKHRASHDHRPNGQGAPTGGSVCDGVCPRQHDGRGRAVDGLPQEAAGPLRSLPAYQTGQRTVLHTASHRTIREPDFYARKLISSFPPQAYDEVEICAKVLYQVELLRCNLEVLFGFSVEAELIENADHQDELCVYVSRVEEGSQAYEQAHVENDSKY</sequence>
<feature type="region of interest" description="Disordered" evidence="2">
    <location>
        <begin position="1"/>
        <end position="44"/>
    </location>
</feature>
<name>A0A8X6X290_9ARAC</name>
<evidence type="ECO:0000259" key="3">
    <source>
        <dbReference type="PROSITE" id="PS50003"/>
    </source>
</evidence>
<organism evidence="4 5">
    <name type="scientific">Trichonephila inaurata madagascariensis</name>
    <dbReference type="NCBI Taxonomy" id="2747483"/>
    <lineage>
        <taxon>Eukaryota</taxon>
        <taxon>Metazoa</taxon>
        <taxon>Ecdysozoa</taxon>
        <taxon>Arthropoda</taxon>
        <taxon>Chelicerata</taxon>
        <taxon>Arachnida</taxon>
        <taxon>Araneae</taxon>
        <taxon>Araneomorphae</taxon>
        <taxon>Entelegynae</taxon>
        <taxon>Araneoidea</taxon>
        <taxon>Nephilidae</taxon>
        <taxon>Trichonephila</taxon>
        <taxon>Trichonephila inaurata</taxon>
    </lineage>
</organism>
<keyword evidence="5" id="KW-1185">Reference proteome</keyword>
<dbReference type="FunFam" id="2.30.29.30:FF:000065">
    <property type="entry name" value="T cell lymphoma invasion and metastasis 1"/>
    <property type="match status" value="1"/>
</dbReference>
<keyword evidence="1" id="KW-0175">Coiled coil</keyword>
<evidence type="ECO:0000256" key="2">
    <source>
        <dbReference type="SAM" id="MobiDB-lite"/>
    </source>
</evidence>
<evidence type="ECO:0000313" key="4">
    <source>
        <dbReference type="EMBL" id="GFY44950.1"/>
    </source>
</evidence>
<dbReference type="PANTHER" id="PTHR46001:SF3">
    <property type="entry name" value="PROTEIN STILL LIFE, ISOFORM SIF TYPE 1"/>
    <property type="match status" value="1"/>
</dbReference>
<dbReference type="GO" id="GO:0007264">
    <property type="term" value="P:small GTPase-mediated signal transduction"/>
    <property type="evidence" value="ECO:0007669"/>
    <property type="project" value="InterPro"/>
</dbReference>
<gene>
    <name evidence="4" type="primary">sif</name>
    <name evidence="4" type="ORF">TNIN_355531</name>
</gene>
<dbReference type="CDD" id="cd01230">
    <property type="entry name" value="PH1_Tiam1_2"/>
    <property type="match status" value="1"/>
</dbReference>
<dbReference type="Pfam" id="PF18385">
    <property type="entry name" value="Tiam_CC_Ex"/>
    <property type="match status" value="1"/>
</dbReference>
<feature type="region of interest" description="Disordered" evidence="2">
    <location>
        <begin position="296"/>
        <end position="360"/>
    </location>
</feature>
<dbReference type="AlphaFoldDB" id="A0A8X6X290"/>
<dbReference type="Pfam" id="PF00169">
    <property type="entry name" value="PH"/>
    <property type="match status" value="1"/>
</dbReference>
<dbReference type="InterPro" id="IPR001849">
    <property type="entry name" value="PH_domain"/>
</dbReference>
<reference evidence="4" key="1">
    <citation type="submission" date="2020-08" db="EMBL/GenBank/DDBJ databases">
        <title>Multicomponent nature underlies the extraordinary mechanical properties of spider dragline silk.</title>
        <authorList>
            <person name="Kono N."/>
            <person name="Nakamura H."/>
            <person name="Mori M."/>
            <person name="Yoshida Y."/>
            <person name="Ohtoshi R."/>
            <person name="Malay A.D."/>
            <person name="Moran D.A.P."/>
            <person name="Tomita M."/>
            <person name="Numata K."/>
            <person name="Arakawa K."/>
        </authorList>
    </citation>
    <scope>NUCLEOTIDE SEQUENCE</scope>
</reference>
<accession>A0A8X6X290</accession>
<dbReference type="OrthoDB" id="6506568at2759"/>
<dbReference type="PROSITE" id="PS50003">
    <property type="entry name" value="PH_DOMAIN"/>
    <property type="match status" value="1"/>
</dbReference>
<evidence type="ECO:0000313" key="5">
    <source>
        <dbReference type="Proteomes" id="UP000886998"/>
    </source>
</evidence>
<dbReference type="SUPFAM" id="SSF50729">
    <property type="entry name" value="PH domain-like"/>
    <property type="match status" value="1"/>
</dbReference>
<proteinExistence type="predicted"/>
<dbReference type="InterPro" id="IPR040655">
    <property type="entry name" value="TIAM1_CC-Ex"/>
</dbReference>
<dbReference type="PANTHER" id="PTHR46001">
    <property type="entry name" value="TIAM (MAMMALIAN TUMOR INVASION AND METASTASIS FACTOR) HOMOLOG"/>
    <property type="match status" value="1"/>
</dbReference>
<dbReference type="EMBL" id="BMAV01004489">
    <property type="protein sequence ID" value="GFY44950.1"/>
    <property type="molecule type" value="Genomic_DNA"/>
</dbReference>
<feature type="domain" description="PH" evidence="3">
    <location>
        <begin position="57"/>
        <end position="170"/>
    </location>
</feature>
<feature type="compositionally biased region" description="Low complexity" evidence="2">
    <location>
        <begin position="32"/>
        <end position="44"/>
    </location>
</feature>
<evidence type="ECO:0000256" key="1">
    <source>
        <dbReference type="SAM" id="Coils"/>
    </source>
</evidence>